<evidence type="ECO:0000256" key="5">
    <source>
        <dbReference type="ARBA" id="ARBA00022598"/>
    </source>
</evidence>
<dbReference type="InterPro" id="IPR004412">
    <property type="entry name" value="GatA"/>
</dbReference>
<evidence type="ECO:0000256" key="6">
    <source>
        <dbReference type="ARBA" id="ARBA00022741"/>
    </source>
</evidence>
<keyword evidence="6 10" id="KW-0547">Nucleotide-binding</keyword>
<name>A0A5C0UIG7_9RICK</name>
<keyword evidence="5 10" id="KW-0436">Ligase</keyword>
<dbReference type="InterPro" id="IPR036928">
    <property type="entry name" value="AS_sf"/>
</dbReference>
<evidence type="ECO:0000313" key="13">
    <source>
        <dbReference type="Proteomes" id="UP000323844"/>
    </source>
</evidence>
<dbReference type="PANTHER" id="PTHR11895:SF151">
    <property type="entry name" value="GLUTAMYL-TRNA(GLN) AMIDOTRANSFERASE SUBUNIT A"/>
    <property type="match status" value="1"/>
</dbReference>
<dbReference type="NCBIfam" id="TIGR00132">
    <property type="entry name" value="gatA"/>
    <property type="match status" value="1"/>
</dbReference>
<comment type="catalytic activity">
    <reaction evidence="9 10">
        <text>L-glutamyl-tRNA(Gln) + L-glutamine + ATP + H2O = L-glutaminyl-tRNA(Gln) + L-glutamate + ADP + phosphate + H(+)</text>
        <dbReference type="Rhea" id="RHEA:17521"/>
        <dbReference type="Rhea" id="RHEA-COMP:9681"/>
        <dbReference type="Rhea" id="RHEA-COMP:9684"/>
        <dbReference type="ChEBI" id="CHEBI:15377"/>
        <dbReference type="ChEBI" id="CHEBI:15378"/>
        <dbReference type="ChEBI" id="CHEBI:29985"/>
        <dbReference type="ChEBI" id="CHEBI:30616"/>
        <dbReference type="ChEBI" id="CHEBI:43474"/>
        <dbReference type="ChEBI" id="CHEBI:58359"/>
        <dbReference type="ChEBI" id="CHEBI:78520"/>
        <dbReference type="ChEBI" id="CHEBI:78521"/>
        <dbReference type="ChEBI" id="CHEBI:456216"/>
        <dbReference type="EC" id="6.3.5.7"/>
    </reaction>
</comment>
<dbReference type="PROSITE" id="PS00571">
    <property type="entry name" value="AMIDASES"/>
    <property type="match status" value="1"/>
</dbReference>
<accession>A0A5C0UIG7</accession>
<organism evidence="12 13">
    <name type="scientific">Candidatus Sneabacter namystus</name>
    <dbReference type="NCBI Taxonomy" id="2601646"/>
    <lineage>
        <taxon>Bacteria</taxon>
        <taxon>Pseudomonadati</taxon>
        <taxon>Pseudomonadota</taxon>
        <taxon>Alphaproteobacteria</taxon>
        <taxon>Rickettsiales</taxon>
        <taxon>Rickettsiaceae</taxon>
        <taxon>Rickettsieae</taxon>
        <taxon>Candidatus Sneabacter</taxon>
    </lineage>
</organism>
<feature type="active site" description="Acyl-ester intermediate" evidence="10">
    <location>
        <position position="179"/>
    </location>
</feature>
<dbReference type="GO" id="GO:0006412">
    <property type="term" value="P:translation"/>
    <property type="evidence" value="ECO:0007669"/>
    <property type="project" value="UniProtKB-UniRule"/>
</dbReference>
<evidence type="ECO:0000256" key="8">
    <source>
        <dbReference type="ARBA" id="ARBA00022917"/>
    </source>
</evidence>
<keyword evidence="8 10" id="KW-0648">Protein biosynthesis</keyword>
<proteinExistence type="inferred from homology"/>
<comment type="subunit">
    <text evidence="2 10">Heterotrimer of A, B and C subunits.</text>
</comment>
<evidence type="ECO:0000256" key="10">
    <source>
        <dbReference type="HAMAP-Rule" id="MF_00120"/>
    </source>
</evidence>
<keyword evidence="12" id="KW-0808">Transferase</keyword>
<evidence type="ECO:0000256" key="2">
    <source>
        <dbReference type="ARBA" id="ARBA00011123"/>
    </source>
</evidence>
<dbReference type="InterPro" id="IPR020556">
    <property type="entry name" value="Amidase_CS"/>
</dbReference>
<dbReference type="Proteomes" id="UP000323844">
    <property type="component" value="Chromosome"/>
</dbReference>
<dbReference type="InterPro" id="IPR000120">
    <property type="entry name" value="Amidase"/>
</dbReference>
<protein>
    <recommendedName>
        <fullName evidence="4 10">Glutamyl-tRNA(Gln) amidotransferase subunit A</fullName>
        <shortName evidence="10">Glu-ADT subunit A</shortName>
        <ecNumber evidence="3 10">6.3.5.7</ecNumber>
    </recommendedName>
</protein>
<dbReference type="Gene3D" id="3.90.1300.10">
    <property type="entry name" value="Amidase signature (AS) domain"/>
    <property type="match status" value="1"/>
</dbReference>
<gene>
    <name evidence="10 12" type="primary">gatA</name>
    <name evidence="12" type="ORF">FZC37_01325</name>
</gene>
<evidence type="ECO:0000313" key="12">
    <source>
        <dbReference type="EMBL" id="QEK39577.1"/>
    </source>
</evidence>
<dbReference type="InterPro" id="IPR023631">
    <property type="entry name" value="Amidase_dom"/>
</dbReference>
<dbReference type="AlphaFoldDB" id="A0A5C0UIG7"/>
<dbReference type="KEGG" id="snay:FZC37_01325"/>
<keyword evidence="13" id="KW-1185">Reference proteome</keyword>
<dbReference type="EMBL" id="CP043312">
    <property type="protein sequence ID" value="QEK39577.1"/>
    <property type="molecule type" value="Genomic_DNA"/>
</dbReference>
<dbReference type="PANTHER" id="PTHR11895">
    <property type="entry name" value="TRANSAMIDASE"/>
    <property type="match status" value="1"/>
</dbReference>
<dbReference type="GO" id="GO:0005524">
    <property type="term" value="F:ATP binding"/>
    <property type="evidence" value="ECO:0007669"/>
    <property type="project" value="UniProtKB-KW"/>
</dbReference>
<dbReference type="GO" id="GO:0030956">
    <property type="term" value="C:glutamyl-tRNA(Gln) amidotransferase complex"/>
    <property type="evidence" value="ECO:0007669"/>
    <property type="project" value="InterPro"/>
</dbReference>
<sequence length="483" mass="52681">MSSLCKLSISEALHGLNKGKFSSTELTKSHLDSIERNRHLSAYITETKEIALKHAQESDARRAKGETLALDGIPMSIKDNFCTSGVRTTCGSKMLEHFVPSYDSTVTTKLTQAGFICLGKANMDEFAMGSSNVTSYFGKVINPWSSDNVLVPGGSSGGSAVSVAANMAMASVGTDTGGSVRQPAAFTGIVGLKPSYGRVSRWGIMPFASSLDQAGVLARSVRDAALILSCIMGFDEKDATSTDIPVPHLLDEVDKNVKGLRVGIPRELMKFDLHSSVSHGWQVAMKVLEKEGVHFQDISLPYAQEALAVYAIVSFAEASSNLAMYDGVRYGYRTKEYKSFNDMVSKSRSEAFGDEVKRRILIGNYLLSAGFMDKYYLKARKMRDIICRAFEQIFTNVDAILFPTAPTPAFSVDDITDNPTDMYKNDIFTVFANLAGLPSISVPLLPDGKLPIGMQLMGKKYDEKVIIQLARSIERNVSVCSHK</sequence>
<evidence type="ECO:0000259" key="11">
    <source>
        <dbReference type="Pfam" id="PF01425"/>
    </source>
</evidence>
<evidence type="ECO:0000256" key="9">
    <source>
        <dbReference type="ARBA" id="ARBA00047407"/>
    </source>
</evidence>
<feature type="active site" description="Charge relay system" evidence="10">
    <location>
        <position position="155"/>
    </location>
</feature>
<dbReference type="GO" id="GO:0050567">
    <property type="term" value="F:glutaminyl-tRNA synthase (glutamine-hydrolyzing) activity"/>
    <property type="evidence" value="ECO:0007669"/>
    <property type="project" value="UniProtKB-UniRule"/>
</dbReference>
<dbReference type="SUPFAM" id="SSF75304">
    <property type="entry name" value="Amidase signature (AS) enzymes"/>
    <property type="match status" value="1"/>
</dbReference>
<evidence type="ECO:0000256" key="1">
    <source>
        <dbReference type="ARBA" id="ARBA00008069"/>
    </source>
</evidence>
<reference evidence="12 13" key="1">
    <citation type="submission" date="2019-08" db="EMBL/GenBank/DDBJ databases">
        <title>Highly reduced genomes of protist endosymbionts show evolutionary convergence.</title>
        <authorList>
            <person name="George E."/>
            <person name="Husnik F."/>
            <person name="Tashyreva D."/>
            <person name="Prokopchuk G."/>
            <person name="Horak A."/>
            <person name="Kwong W.K."/>
            <person name="Lukes J."/>
            <person name="Keeling P.J."/>
        </authorList>
    </citation>
    <scope>NUCLEOTIDE SEQUENCE [LARGE SCALE GENOMIC DNA]</scope>
    <source>
        <strain evidence="12">1621</strain>
    </source>
</reference>
<evidence type="ECO:0000256" key="4">
    <source>
        <dbReference type="ARBA" id="ARBA00014428"/>
    </source>
</evidence>
<dbReference type="HAMAP" id="MF_00120">
    <property type="entry name" value="GatA"/>
    <property type="match status" value="1"/>
</dbReference>
<dbReference type="OrthoDB" id="9811471at2"/>
<dbReference type="Pfam" id="PF01425">
    <property type="entry name" value="Amidase"/>
    <property type="match status" value="1"/>
</dbReference>
<dbReference type="GO" id="GO:0016740">
    <property type="term" value="F:transferase activity"/>
    <property type="evidence" value="ECO:0007669"/>
    <property type="project" value="UniProtKB-KW"/>
</dbReference>
<comment type="similarity">
    <text evidence="1 10">Belongs to the amidase family. GatA subfamily.</text>
</comment>
<comment type="function">
    <text evidence="10">Allows the formation of correctly charged Gln-tRNA(Gln) through the transamidation of misacylated Glu-tRNA(Gln) in organisms which lack glutaminyl-tRNA synthetase. The reaction takes place in the presence of glutamine and ATP through an activated gamma-phospho-Glu-tRNA(Gln).</text>
</comment>
<evidence type="ECO:0000256" key="7">
    <source>
        <dbReference type="ARBA" id="ARBA00022840"/>
    </source>
</evidence>
<keyword evidence="7 10" id="KW-0067">ATP-binding</keyword>
<dbReference type="EC" id="6.3.5.7" evidence="3 10"/>
<evidence type="ECO:0000256" key="3">
    <source>
        <dbReference type="ARBA" id="ARBA00012739"/>
    </source>
</evidence>
<dbReference type="RefSeq" id="WP_148951938.1">
    <property type="nucleotide sequence ID" value="NZ_CP043312.1"/>
</dbReference>
<feature type="active site" description="Charge relay system" evidence="10">
    <location>
        <position position="78"/>
    </location>
</feature>
<feature type="domain" description="Amidase" evidence="11">
    <location>
        <begin position="25"/>
        <end position="465"/>
    </location>
</feature>